<dbReference type="GO" id="GO:0003676">
    <property type="term" value="F:nucleic acid binding"/>
    <property type="evidence" value="ECO:0007669"/>
    <property type="project" value="InterPro"/>
</dbReference>
<dbReference type="InterPro" id="IPR036397">
    <property type="entry name" value="RNaseH_sf"/>
</dbReference>
<accession>A0A7I8JH61</accession>
<evidence type="ECO:0000259" key="1">
    <source>
        <dbReference type="Pfam" id="PF13456"/>
    </source>
</evidence>
<dbReference type="Pfam" id="PF13456">
    <property type="entry name" value="RVT_3"/>
    <property type="match status" value="1"/>
</dbReference>
<dbReference type="AlphaFoldDB" id="A0A7I8JH61"/>
<dbReference type="GO" id="GO:0004523">
    <property type="term" value="F:RNA-DNA hybrid ribonuclease activity"/>
    <property type="evidence" value="ECO:0007669"/>
    <property type="project" value="InterPro"/>
</dbReference>
<gene>
    <name evidence="2" type="ORF">SI7747_13015879</name>
</gene>
<sequence length="180" mass="20502">MKPLIRWRVGQGTINAWYNTWLANTPLASYISFTPIHKSLCELSIRDHRLIGHLKLNVDGAAHENPGLAGGGGNLRDHTRSIIFAFSHYYNVQTNTVAEAMAIHDGLLLYEECNLHGIVLESDSRVLVEMLRVGTCSHWRLRSTWMDIMCCREKINAITHQLCEGIRLQTHLLHMQYALI</sequence>
<evidence type="ECO:0000313" key="2">
    <source>
        <dbReference type="EMBL" id="CAA2630233.1"/>
    </source>
</evidence>
<protein>
    <recommendedName>
        <fullName evidence="1">RNase H type-1 domain-containing protein</fullName>
    </recommendedName>
</protein>
<keyword evidence="3" id="KW-1185">Reference proteome</keyword>
<dbReference type="PANTHER" id="PTHR47723">
    <property type="entry name" value="OS05G0353850 PROTEIN"/>
    <property type="match status" value="1"/>
</dbReference>
<dbReference type="InterPro" id="IPR002156">
    <property type="entry name" value="RNaseH_domain"/>
</dbReference>
<organism evidence="2">
    <name type="scientific">Spirodela intermedia</name>
    <name type="common">Intermediate duckweed</name>
    <dbReference type="NCBI Taxonomy" id="51605"/>
    <lineage>
        <taxon>Eukaryota</taxon>
        <taxon>Viridiplantae</taxon>
        <taxon>Streptophyta</taxon>
        <taxon>Embryophyta</taxon>
        <taxon>Tracheophyta</taxon>
        <taxon>Spermatophyta</taxon>
        <taxon>Magnoliopsida</taxon>
        <taxon>Liliopsida</taxon>
        <taxon>Araceae</taxon>
        <taxon>Lemnoideae</taxon>
        <taxon>Spirodela</taxon>
    </lineage>
</organism>
<dbReference type="InterPro" id="IPR053151">
    <property type="entry name" value="RNase_H-like"/>
</dbReference>
<feature type="domain" description="RNase H type-1" evidence="1">
    <location>
        <begin position="57"/>
        <end position="149"/>
    </location>
</feature>
<dbReference type="Proteomes" id="UP001189122">
    <property type="component" value="Unassembled WGS sequence"/>
</dbReference>
<name>A0A7I8JH61_SPIIN</name>
<dbReference type="CDD" id="cd06222">
    <property type="entry name" value="RNase_H_like"/>
    <property type="match status" value="1"/>
</dbReference>
<dbReference type="EMBL" id="LR743600">
    <property type="protein sequence ID" value="CAA2630233.1"/>
    <property type="molecule type" value="Genomic_DNA"/>
</dbReference>
<proteinExistence type="predicted"/>
<reference evidence="2 3" key="1">
    <citation type="submission" date="2019-12" db="EMBL/GenBank/DDBJ databases">
        <authorList>
            <person name="Scholz U."/>
            <person name="Mascher M."/>
            <person name="Fiebig A."/>
        </authorList>
    </citation>
    <scope>NUCLEOTIDE SEQUENCE</scope>
</reference>
<dbReference type="InterPro" id="IPR012337">
    <property type="entry name" value="RNaseH-like_sf"/>
</dbReference>
<evidence type="ECO:0000313" key="3">
    <source>
        <dbReference type="Proteomes" id="UP001189122"/>
    </source>
</evidence>
<dbReference type="InterPro" id="IPR044730">
    <property type="entry name" value="RNase_H-like_dom_plant"/>
</dbReference>
<dbReference type="PANTHER" id="PTHR47723:SF19">
    <property type="entry name" value="POLYNUCLEOTIDYL TRANSFERASE, RIBONUCLEASE H-LIKE SUPERFAMILY PROTEIN"/>
    <property type="match status" value="1"/>
</dbReference>
<dbReference type="SUPFAM" id="SSF53098">
    <property type="entry name" value="Ribonuclease H-like"/>
    <property type="match status" value="1"/>
</dbReference>
<dbReference type="Gene3D" id="3.30.420.10">
    <property type="entry name" value="Ribonuclease H-like superfamily/Ribonuclease H"/>
    <property type="match status" value="1"/>
</dbReference>
<dbReference type="EMBL" id="CACRZD030000013">
    <property type="protein sequence ID" value="CAA6669476.1"/>
    <property type="molecule type" value="Genomic_DNA"/>
</dbReference>